<sequence length="279" mass="30007">MKKNAFSLSLPFLAPALFALAWVVFSQRVANQVILPGMDQVAKLLAHPTHDLISMGSLTGNVLVSLTRVAIGYTVAAVIAIPLGIVMGYYATVFRFFNGFLNLFRPIPPLAWVPLVMAWFGVSSLATLTGVEMGQLFVTLNNITFAMLFIIAIGAFFPILTATIHGVRHVSPTLIDSARVLGASEAQVFTRVLVPAAMPAIITGMRIGLGIAWMCLVSAEMLPGSLSGIGYMITHAFTLAATDIVIAGMVSIGVVGALMDMIFHRIEKKKFSWQRQSNP</sequence>
<dbReference type="PANTHER" id="PTHR30151:SF0">
    <property type="entry name" value="ABC TRANSPORTER PERMEASE PROTEIN MJ0413-RELATED"/>
    <property type="match status" value="1"/>
</dbReference>
<feature type="transmembrane region" description="Helical" evidence="7">
    <location>
        <begin position="70"/>
        <end position="97"/>
    </location>
</feature>
<dbReference type="Pfam" id="PF00528">
    <property type="entry name" value="BPD_transp_1"/>
    <property type="match status" value="1"/>
</dbReference>
<feature type="transmembrane region" description="Helical" evidence="7">
    <location>
        <begin position="143"/>
        <end position="167"/>
    </location>
</feature>
<evidence type="ECO:0000256" key="2">
    <source>
        <dbReference type="ARBA" id="ARBA00022448"/>
    </source>
</evidence>
<accession>A0A1G5HDI1</accession>
<evidence type="ECO:0000256" key="6">
    <source>
        <dbReference type="ARBA" id="ARBA00023136"/>
    </source>
</evidence>
<evidence type="ECO:0000256" key="3">
    <source>
        <dbReference type="ARBA" id="ARBA00022475"/>
    </source>
</evidence>
<keyword evidence="4 7" id="KW-0812">Transmembrane</keyword>
<reference evidence="9 10" key="1">
    <citation type="submission" date="2016-10" db="EMBL/GenBank/DDBJ databases">
        <authorList>
            <person name="de Groot N.N."/>
        </authorList>
    </citation>
    <scope>NUCLEOTIDE SEQUENCE [LARGE SCALE GENOMIC DNA]</scope>
    <source>
        <strain evidence="9 10">AA1</strain>
    </source>
</reference>
<dbReference type="GO" id="GO:0005886">
    <property type="term" value="C:plasma membrane"/>
    <property type="evidence" value="ECO:0007669"/>
    <property type="project" value="UniProtKB-SubCell"/>
</dbReference>
<dbReference type="CDD" id="cd06261">
    <property type="entry name" value="TM_PBP2"/>
    <property type="match status" value="1"/>
</dbReference>
<proteinExistence type="inferred from homology"/>
<keyword evidence="6 7" id="KW-0472">Membrane</keyword>
<dbReference type="PANTHER" id="PTHR30151">
    <property type="entry name" value="ALKANE SULFONATE ABC TRANSPORTER-RELATED, MEMBRANE SUBUNIT"/>
    <property type="match status" value="1"/>
</dbReference>
<keyword evidence="2 7" id="KW-0813">Transport</keyword>
<dbReference type="PROSITE" id="PS50928">
    <property type="entry name" value="ABC_TM1"/>
    <property type="match status" value="1"/>
</dbReference>
<feature type="transmembrane region" description="Helical" evidence="7">
    <location>
        <begin position="109"/>
        <end position="131"/>
    </location>
</feature>
<dbReference type="OrthoDB" id="5322475at2"/>
<feature type="transmembrane region" description="Helical" evidence="7">
    <location>
        <begin position="233"/>
        <end position="259"/>
    </location>
</feature>
<feature type="domain" description="ABC transmembrane type-1" evidence="8">
    <location>
        <begin position="62"/>
        <end position="263"/>
    </location>
</feature>
<dbReference type="AlphaFoldDB" id="A0A1G5HDI1"/>
<evidence type="ECO:0000256" key="4">
    <source>
        <dbReference type="ARBA" id="ARBA00022692"/>
    </source>
</evidence>
<comment type="subcellular location">
    <subcellularLocation>
        <location evidence="1 7">Cell membrane</location>
        <topology evidence="1 7">Multi-pass membrane protein</topology>
    </subcellularLocation>
</comment>
<evidence type="ECO:0000256" key="1">
    <source>
        <dbReference type="ARBA" id="ARBA00004651"/>
    </source>
</evidence>
<organism evidence="9 10">
    <name type="scientific">Desulfoluna spongiiphila</name>
    <dbReference type="NCBI Taxonomy" id="419481"/>
    <lineage>
        <taxon>Bacteria</taxon>
        <taxon>Pseudomonadati</taxon>
        <taxon>Thermodesulfobacteriota</taxon>
        <taxon>Desulfobacteria</taxon>
        <taxon>Desulfobacterales</taxon>
        <taxon>Desulfolunaceae</taxon>
        <taxon>Desulfoluna</taxon>
    </lineage>
</organism>
<evidence type="ECO:0000256" key="7">
    <source>
        <dbReference type="RuleBase" id="RU363032"/>
    </source>
</evidence>
<keyword evidence="5 7" id="KW-1133">Transmembrane helix</keyword>
<dbReference type="EMBL" id="FMUX01000013">
    <property type="protein sequence ID" value="SCY61549.1"/>
    <property type="molecule type" value="Genomic_DNA"/>
</dbReference>
<gene>
    <name evidence="9" type="ORF">SAMN05216233_113100</name>
</gene>
<dbReference type="GO" id="GO:0055085">
    <property type="term" value="P:transmembrane transport"/>
    <property type="evidence" value="ECO:0007669"/>
    <property type="project" value="InterPro"/>
</dbReference>
<dbReference type="STRING" id="419481.SAMN05216233_113100"/>
<keyword evidence="10" id="KW-1185">Reference proteome</keyword>
<dbReference type="Gene3D" id="1.10.3720.10">
    <property type="entry name" value="MetI-like"/>
    <property type="match status" value="1"/>
</dbReference>
<evidence type="ECO:0000256" key="5">
    <source>
        <dbReference type="ARBA" id="ARBA00022989"/>
    </source>
</evidence>
<dbReference type="Proteomes" id="UP000198870">
    <property type="component" value="Unassembled WGS sequence"/>
</dbReference>
<dbReference type="InterPro" id="IPR035906">
    <property type="entry name" value="MetI-like_sf"/>
</dbReference>
<evidence type="ECO:0000313" key="10">
    <source>
        <dbReference type="Proteomes" id="UP000198870"/>
    </source>
</evidence>
<dbReference type="SUPFAM" id="SSF161098">
    <property type="entry name" value="MetI-like"/>
    <property type="match status" value="1"/>
</dbReference>
<name>A0A1G5HDI1_9BACT</name>
<dbReference type="InterPro" id="IPR000515">
    <property type="entry name" value="MetI-like"/>
</dbReference>
<evidence type="ECO:0000313" key="9">
    <source>
        <dbReference type="EMBL" id="SCY61549.1"/>
    </source>
</evidence>
<dbReference type="RefSeq" id="WP_092212298.1">
    <property type="nucleotide sequence ID" value="NZ_FMUX01000013.1"/>
</dbReference>
<keyword evidence="3" id="KW-1003">Cell membrane</keyword>
<protein>
    <submittedName>
        <fullName evidence="9">NitT/TauT family transport system permease protein</fullName>
    </submittedName>
</protein>
<comment type="similarity">
    <text evidence="7">Belongs to the binding-protein-dependent transport system permease family.</text>
</comment>
<evidence type="ECO:0000259" key="8">
    <source>
        <dbReference type="PROSITE" id="PS50928"/>
    </source>
</evidence>